<evidence type="ECO:0000313" key="3">
    <source>
        <dbReference type="Proteomes" id="UP000789570"/>
    </source>
</evidence>
<keyword evidence="3" id="KW-1185">Reference proteome</keyword>
<proteinExistence type="predicted"/>
<dbReference type="Proteomes" id="UP000789570">
    <property type="component" value="Unassembled WGS sequence"/>
</dbReference>
<accession>A0A9N9J241</accession>
<evidence type="ECO:0000256" key="1">
    <source>
        <dbReference type="SAM" id="MobiDB-lite"/>
    </source>
</evidence>
<sequence length="62" mass="6847">VESSADNLTNQTAGDNTDNAQIWSSRESSPKISREQDKVQGLLQELTIPTKGEPEEENDSEE</sequence>
<feature type="compositionally biased region" description="Polar residues" evidence="1">
    <location>
        <begin position="1"/>
        <end position="27"/>
    </location>
</feature>
<comment type="caution">
    <text evidence="2">The sequence shown here is derived from an EMBL/GenBank/DDBJ whole genome shotgun (WGS) entry which is preliminary data.</text>
</comment>
<evidence type="ECO:0000313" key="2">
    <source>
        <dbReference type="EMBL" id="CAG8756035.1"/>
    </source>
</evidence>
<organism evidence="2 3">
    <name type="scientific">Funneliformis caledonium</name>
    <dbReference type="NCBI Taxonomy" id="1117310"/>
    <lineage>
        <taxon>Eukaryota</taxon>
        <taxon>Fungi</taxon>
        <taxon>Fungi incertae sedis</taxon>
        <taxon>Mucoromycota</taxon>
        <taxon>Glomeromycotina</taxon>
        <taxon>Glomeromycetes</taxon>
        <taxon>Glomerales</taxon>
        <taxon>Glomeraceae</taxon>
        <taxon>Funneliformis</taxon>
    </lineage>
</organism>
<dbReference type="EMBL" id="CAJVPQ010020374">
    <property type="protein sequence ID" value="CAG8756035.1"/>
    <property type="molecule type" value="Genomic_DNA"/>
</dbReference>
<dbReference type="OrthoDB" id="2437514at2759"/>
<name>A0A9N9J241_9GLOM</name>
<feature type="compositionally biased region" description="Basic and acidic residues" evidence="1">
    <location>
        <begin position="28"/>
        <end position="38"/>
    </location>
</feature>
<protein>
    <submittedName>
        <fullName evidence="2">14075_t:CDS:1</fullName>
    </submittedName>
</protein>
<feature type="non-terminal residue" evidence="2">
    <location>
        <position position="62"/>
    </location>
</feature>
<feature type="region of interest" description="Disordered" evidence="1">
    <location>
        <begin position="1"/>
        <end position="62"/>
    </location>
</feature>
<feature type="non-terminal residue" evidence="2">
    <location>
        <position position="1"/>
    </location>
</feature>
<dbReference type="AlphaFoldDB" id="A0A9N9J241"/>
<reference evidence="2" key="1">
    <citation type="submission" date="2021-06" db="EMBL/GenBank/DDBJ databases">
        <authorList>
            <person name="Kallberg Y."/>
            <person name="Tangrot J."/>
            <person name="Rosling A."/>
        </authorList>
    </citation>
    <scope>NUCLEOTIDE SEQUENCE</scope>
    <source>
        <strain evidence="2">UK204</strain>
    </source>
</reference>
<gene>
    <name evidence="2" type="ORF">FCALED_LOCUS16623</name>
</gene>